<accession>A0A9P7YAY7</accession>
<dbReference type="PANTHER" id="PTHR31465:SF33">
    <property type="entry name" value="DOMAIN PROTEIN, PUTATIVE (AFU_ORTHOLOGUE AFUA_5G01310)-RELATED"/>
    <property type="match status" value="1"/>
</dbReference>
<protein>
    <submittedName>
        <fullName evidence="6">RTA1 like protein-domain-containing protein</fullName>
    </submittedName>
</protein>
<evidence type="ECO:0000256" key="5">
    <source>
        <dbReference type="SAM" id="Phobius"/>
    </source>
</evidence>
<keyword evidence="2 5" id="KW-0812">Transmembrane</keyword>
<dbReference type="AlphaFoldDB" id="A0A9P7YAY7"/>
<evidence type="ECO:0000313" key="6">
    <source>
        <dbReference type="EMBL" id="KAG9230558.1"/>
    </source>
</evidence>
<keyword evidence="7" id="KW-1185">Reference proteome</keyword>
<feature type="non-terminal residue" evidence="6">
    <location>
        <position position="1"/>
    </location>
</feature>
<evidence type="ECO:0000256" key="1">
    <source>
        <dbReference type="ARBA" id="ARBA00004141"/>
    </source>
</evidence>
<reference evidence="6" key="1">
    <citation type="journal article" date="2021" name="IMA Fungus">
        <title>Genomic characterization of three marine fungi, including Emericellopsis atlantica sp. nov. with signatures of a generalist lifestyle and marine biomass degradation.</title>
        <authorList>
            <person name="Hagestad O.C."/>
            <person name="Hou L."/>
            <person name="Andersen J.H."/>
            <person name="Hansen E.H."/>
            <person name="Altermark B."/>
            <person name="Li C."/>
            <person name="Kuhnert E."/>
            <person name="Cox R.J."/>
            <person name="Crous P.W."/>
            <person name="Spatafora J.W."/>
            <person name="Lail K."/>
            <person name="Amirebrahimi M."/>
            <person name="Lipzen A."/>
            <person name="Pangilinan J."/>
            <person name="Andreopoulos W."/>
            <person name="Hayes R.D."/>
            <person name="Ng V."/>
            <person name="Grigoriev I.V."/>
            <person name="Jackson S.A."/>
            <person name="Sutton T.D.S."/>
            <person name="Dobson A.D.W."/>
            <person name="Rama T."/>
        </authorList>
    </citation>
    <scope>NUCLEOTIDE SEQUENCE</scope>
    <source>
        <strain evidence="6">TRa018bII</strain>
    </source>
</reference>
<comment type="caution">
    <text evidence="6">The sequence shown here is derived from an EMBL/GenBank/DDBJ whole genome shotgun (WGS) entry which is preliminary data.</text>
</comment>
<feature type="transmembrane region" description="Helical" evidence="5">
    <location>
        <begin position="56"/>
        <end position="78"/>
    </location>
</feature>
<evidence type="ECO:0000256" key="3">
    <source>
        <dbReference type="ARBA" id="ARBA00022989"/>
    </source>
</evidence>
<dbReference type="Pfam" id="PF04479">
    <property type="entry name" value="RTA1"/>
    <property type="match status" value="1"/>
</dbReference>
<sequence>PYSQSSTIPPLKAAKTSTSSNGWYAYKPREEASIIAAGLFGISAVFHLYQMLRSRTWFYTCMVIGSFMMTTGYTTRYISTKDPTSLPPYILQNILIVLPPSLYAATIYMIYGRIALFVHVPEASIIPPSLITRIFVLGDALSFCLQASGGGLMAIERFARRGAEDNAAWAMRAAVILRGVPSRFPCLLETHAEASGAEYAR</sequence>
<dbReference type="GO" id="GO:0016020">
    <property type="term" value="C:membrane"/>
    <property type="evidence" value="ECO:0007669"/>
    <property type="project" value="UniProtKB-SubCell"/>
</dbReference>
<evidence type="ECO:0000256" key="2">
    <source>
        <dbReference type="ARBA" id="ARBA00022692"/>
    </source>
</evidence>
<dbReference type="InterPro" id="IPR007568">
    <property type="entry name" value="RTA1"/>
</dbReference>
<dbReference type="Proteomes" id="UP000824998">
    <property type="component" value="Unassembled WGS sequence"/>
</dbReference>
<evidence type="ECO:0000313" key="7">
    <source>
        <dbReference type="Proteomes" id="UP000824998"/>
    </source>
</evidence>
<dbReference type="PANTHER" id="PTHR31465">
    <property type="entry name" value="PROTEIN RTA1-RELATED"/>
    <property type="match status" value="1"/>
</dbReference>
<keyword evidence="3 5" id="KW-1133">Transmembrane helix</keyword>
<feature type="transmembrane region" description="Helical" evidence="5">
    <location>
        <begin position="90"/>
        <end position="111"/>
    </location>
</feature>
<evidence type="ECO:0000256" key="4">
    <source>
        <dbReference type="ARBA" id="ARBA00023136"/>
    </source>
</evidence>
<organism evidence="6 7">
    <name type="scientific">Amylocarpus encephaloides</name>
    <dbReference type="NCBI Taxonomy" id="45428"/>
    <lineage>
        <taxon>Eukaryota</taxon>
        <taxon>Fungi</taxon>
        <taxon>Dikarya</taxon>
        <taxon>Ascomycota</taxon>
        <taxon>Pezizomycotina</taxon>
        <taxon>Leotiomycetes</taxon>
        <taxon>Helotiales</taxon>
        <taxon>Helotiales incertae sedis</taxon>
        <taxon>Amylocarpus</taxon>
    </lineage>
</organism>
<comment type="subcellular location">
    <subcellularLocation>
        <location evidence="1">Membrane</location>
        <topology evidence="1">Multi-pass membrane protein</topology>
    </subcellularLocation>
</comment>
<gene>
    <name evidence="6" type="ORF">BJ875DRAFT_151607</name>
</gene>
<dbReference type="OrthoDB" id="3358017at2759"/>
<name>A0A9P7YAY7_9HELO</name>
<keyword evidence="4 5" id="KW-0472">Membrane</keyword>
<dbReference type="EMBL" id="MU251663">
    <property type="protein sequence ID" value="KAG9230558.1"/>
    <property type="molecule type" value="Genomic_DNA"/>
</dbReference>
<feature type="transmembrane region" description="Helical" evidence="5">
    <location>
        <begin position="32"/>
        <end position="49"/>
    </location>
</feature>
<proteinExistence type="predicted"/>